<reference evidence="3 4" key="1">
    <citation type="journal article" date="2019" name="Emerg. Microbes Infect.">
        <title>Comprehensive subspecies identification of 175 nontuberculous mycobacteria species based on 7547 genomic profiles.</title>
        <authorList>
            <person name="Matsumoto Y."/>
            <person name="Kinjo T."/>
            <person name="Motooka D."/>
            <person name="Nabeya D."/>
            <person name="Jung N."/>
            <person name="Uechi K."/>
            <person name="Horii T."/>
            <person name="Iida T."/>
            <person name="Fujita J."/>
            <person name="Nakamura S."/>
        </authorList>
    </citation>
    <scope>NUCLEOTIDE SEQUENCE [LARGE SCALE GENOMIC DNA]</scope>
    <source>
        <strain evidence="3 4">JCM 6375</strain>
    </source>
</reference>
<sequence length="215" mass="21668">MRAICAAVALLAAACGASDRPPQGATPPEGASAVNPARIDRVRDDLPDGYEVATVSGPVAPTALWGYGSLWLAEPPQCGLLADPVVDPASTKGWSGSGAGGIVYAVVADLAVGLDPGVAAECQHWTLSAGQTSGTVTLTTAPTIEDAQTLAMATSTKTVVEGGTETRSHADTVTAYLDSHVAFVTVVTDPGSPNPQLNADFASELMVKTVAALRG</sequence>
<keyword evidence="1" id="KW-0732">Signal</keyword>
<organism evidence="3 4">
    <name type="scientific">Mycolicibacterium moriokaense</name>
    <dbReference type="NCBI Taxonomy" id="39691"/>
    <lineage>
        <taxon>Bacteria</taxon>
        <taxon>Bacillati</taxon>
        <taxon>Actinomycetota</taxon>
        <taxon>Actinomycetes</taxon>
        <taxon>Mycobacteriales</taxon>
        <taxon>Mycobacteriaceae</taxon>
        <taxon>Mycolicibacterium</taxon>
    </lineage>
</organism>
<protein>
    <recommendedName>
        <fullName evidence="2">DUF5642 domain-containing protein</fullName>
    </recommendedName>
</protein>
<evidence type="ECO:0000313" key="4">
    <source>
        <dbReference type="Proteomes" id="UP000466681"/>
    </source>
</evidence>
<evidence type="ECO:0000313" key="3">
    <source>
        <dbReference type="EMBL" id="BBX00735.1"/>
    </source>
</evidence>
<dbReference type="AlphaFoldDB" id="A0AAD1M5W1"/>
<evidence type="ECO:0000256" key="1">
    <source>
        <dbReference type="SAM" id="SignalP"/>
    </source>
</evidence>
<accession>A0AAD1M5W1</accession>
<dbReference type="Pfam" id="PF18702">
    <property type="entry name" value="DUF5642"/>
    <property type="match status" value="1"/>
</dbReference>
<dbReference type="KEGG" id="mmor:MMOR_16710"/>
<keyword evidence="4" id="KW-1185">Reference proteome</keyword>
<name>A0AAD1M5W1_9MYCO</name>
<evidence type="ECO:0000259" key="2">
    <source>
        <dbReference type="Pfam" id="PF18702"/>
    </source>
</evidence>
<proteinExistence type="predicted"/>
<feature type="domain" description="DUF5642" evidence="2">
    <location>
        <begin position="35"/>
        <end position="214"/>
    </location>
</feature>
<dbReference type="PROSITE" id="PS51257">
    <property type="entry name" value="PROKAR_LIPOPROTEIN"/>
    <property type="match status" value="1"/>
</dbReference>
<feature type="signal peptide" evidence="1">
    <location>
        <begin position="1"/>
        <end position="17"/>
    </location>
</feature>
<dbReference type="Proteomes" id="UP000466681">
    <property type="component" value="Chromosome"/>
</dbReference>
<dbReference type="RefSeq" id="WP_234809973.1">
    <property type="nucleotide sequence ID" value="NZ_AP022560.1"/>
</dbReference>
<gene>
    <name evidence="3" type="ORF">MMOR_16710</name>
</gene>
<dbReference type="EMBL" id="AP022560">
    <property type="protein sequence ID" value="BBX00735.1"/>
    <property type="molecule type" value="Genomic_DNA"/>
</dbReference>
<dbReference type="InterPro" id="IPR041313">
    <property type="entry name" value="DUF5642"/>
</dbReference>
<feature type="chain" id="PRO_5041984663" description="DUF5642 domain-containing protein" evidence="1">
    <location>
        <begin position="18"/>
        <end position="215"/>
    </location>
</feature>